<dbReference type="InterPro" id="IPR050445">
    <property type="entry name" value="Bact_polysacc_biosynth/exp"/>
</dbReference>
<evidence type="ECO:0000313" key="3">
    <source>
        <dbReference type="EMBL" id="KEO51605.1"/>
    </source>
</evidence>
<dbReference type="PANTHER" id="PTHR32309">
    <property type="entry name" value="TYROSINE-PROTEIN KINASE"/>
    <property type="match status" value="1"/>
</dbReference>
<name>A0A074J6Y7_9RHOB</name>
<accession>A0A074J6Y7</accession>
<sequence length="285" mass="30633">MAERIRDAIAKARAARMGQGGPDPRPLNAAPQAMTLRAGPAGAAWAALSPLEPSPVSLRTKRVVAREGGAEAGPFDMLRTKILQQMRTNGWTRLAITSPSAGCGKSTIALNLAFSLARQEEIYPILLEADLRRPSLAKLLDIETGPQVSEVFAGRAEFSDHALRVGPNLALGLNTKPVARPAELIQSKTSGEALKRIEAIYRPDLIIFDTAPVLVSDDTLALAAHVDCVLIIAATEETTIKEIDICERELAERTNVMGVVVNKFRFSGPEYGYGYGYGYGEEHAG</sequence>
<dbReference type="OrthoDB" id="9775724at2"/>
<dbReference type="SUPFAM" id="SSF52540">
    <property type="entry name" value="P-loop containing nucleoside triphosphate hydrolases"/>
    <property type="match status" value="1"/>
</dbReference>
<dbReference type="Pfam" id="PF10609">
    <property type="entry name" value="ParA"/>
    <property type="match status" value="1"/>
</dbReference>
<gene>
    <name evidence="3" type="ORF">TP2_11965</name>
</gene>
<protein>
    <submittedName>
        <fullName evidence="3">Uncharacterized protein</fullName>
    </submittedName>
</protein>
<evidence type="ECO:0000256" key="2">
    <source>
        <dbReference type="ARBA" id="ARBA00022840"/>
    </source>
</evidence>
<dbReference type="GO" id="GO:0005524">
    <property type="term" value="F:ATP binding"/>
    <property type="evidence" value="ECO:0007669"/>
    <property type="project" value="UniProtKB-KW"/>
</dbReference>
<reference evidence="3 4" key="1">
    <citation type="submission" date="2013-07" db="EMBL/GenBank/DDBJ databases">
        <title>Thioclava pacifica DSM 10166 Genome Sequencing.</title>
        <authorList>
            <person name="Lai Q."/>
            <person name="Shao Z."/>
        </authorList>
    </citation>
    <scope>NUCLEOTIDE SEQUENCE [LARGE SCALE GENOMIC DNA]</scope>
    <source>
        <strain evidence="3 4">DSM 10166</strain>
    </source>
</reference>
<evidence type="ECO:0000256" key="1">
    <source>
        <dbReference type="ARBA" id="ARBA00022741"/>
    </source>
</evidence>
<dbReference type="InterPro" id="IPR033756">
    <property type="entry name" value="YlxH/NBP35"/>
</dbReference>
<dbReference type="CDD" id="cd05387">
    <property type="entry name" value="BY-kinase"/>
    <property type="match status" value="1"/>
</dbReference>
<keyword evidence="1" id="KW-0547">Nucleotide-binding</keyword>
<dbReference type="eggNOG" id="COG0489">
    <property type="taxonomic scope" value="Bacteria"/>
</dbReference>
<dbReference type="InterPro" id="IPR027417">
    <property type="entry name" value="P-loop_NTPase"/>
</dbReference>
<dbReference type="Proteomes" id="UP000027432">
    <property type="component" value="Unassembled WGS sequence"/>
</dbReference>
<proteinExistence type="predicted"/>
<keyword evidence="2" id="KW-0067">ATP-binding</keyword>
<dbReference type="RefSeq" id="WP_051692678.1">
    <property type="nucleotide sequence ID" value="NZ_AUND01000038.1"/>
</dbReference>
<dbReference type="PANTHER" id="PTHR32309:SF31">
    <property type="entry name" value="CAPSULAR EXOPOLYSACCHARIDE FAMILY"/>
    <property type="match status" value="1"/>
</dbReference>
<dbReference type="EMBL" id="AUND01000038">
    <property type="protein sequence ID" value="KEO51605.1"/>
    <property type="molecule type" value="Genomic_DNA"/>
</dbReference>
<dbReference type="AlphaFoldDB" id="A0A074J6Y7"/>
<comment type="caution">
    <text evidence="3">The sequence shown here is derived from an EMBL/GenBank/DDBJ whole genome shotgun (WGS) entry which is preliminary data.</text>
</comment>
<dbReference type="Gene3D" id="3.40.50.300">
    <property type="entry name" value="P-loop containing nucleotide triphosphate hydrolases"/>
    <property type="match status" value="1"/>
</dbReference>
<keyword evidence="4" id="KW-1185">Reference proteome</keyword>
<organism evidence="3 4">
    <name type="scientific">Thioclava pacifica DSM 10166</name>
    <dbReference type="NCBI Taxonomy" id="1353537"/>
    <lineage>
        <taxon>Bacteria</taxon>
        <taxon>Pseudomonadati</taxon>
        <taxon>Pseudomonadota</taxon>
        <taxon>Alphaproteobacteria</taxon>
        <taxon>Rhodobacterales</taxon>
        <taxon>Paracoccaceae</taxon>
        <taxon>Thioclava</taxon>
    </lineage>
</organism>
<evidence type="ECO:0000313" key="4">
    <source>
        <dbReference type="Proteomes" id="UP000027432"/>
    </source>
</evidence>
<dbReference type="STRING" id="1353537.TP2_11965"/>
<dbReference type="InterPro" id="IPR005702">
    <property type="entry name" value="Wzc-like_C"/>
</dbReference>